<evidence type="ECO:0000256" key="12">
    <source>
        <dbReference type="ARBA" id="ARBA00023242"/>
    </source>
</evidence>
<evidence type="ECO:0000313" key="16">
    <source>
        <dbReference type="Proteomes" id="UP001378592"/>
    </source>
</evidence>
<keyword evidence="11" id="KW-0234">DNA repair</keyword>
<dbReference type="Gene3D" id="3.40.50.10130">
    <property type="match status" value="1"/>
</dbReference>
<sequence>MEVVILSSDSSSPPSPIANSPGSNKSTEPDGANIAEKRDFLIKSTVNKIPIHNFSSSDESDNECSPVLENKNSCESVVKITENDGDFEFYQIEETYTQRGYVSQVKEDLINVEVLNNSDDYSAQESKTSKKKSLQEERERRLKEKEEKMVEKAREKALKKAASEAQKANRPGECMKHIQVLIDQRLLTEEYSGNLLSALQAGQIQYSIQEQLSEKIITWVKTVYSYHCDDDGKVISSTNLKEENIVLIIMMSNQLTQLVREMKLRSYIQNIAKQHLKKRLILIIYKLGEYYRLQNIEKQRKFKTQCRTGSGAKEKQNVENQVCQSDIEKALIEIQIFENCSHRFVETSQDFGTLIAQFTKALAEKEFKLEKQKKEQENLGWFASGDSRDTVKVDKSGNGLLRLWKQQLCQFNTASLDTAEAIVSLYPSPKSLIQAYENCLTPRQGQLLLQDIAVRRCAGPLTSVRRVGPELSKKIYNFFTSKNGELSLSQDSKDT</sequence>
<evidence type="ECO:0000256" key="13">
    <source>
        <dbReference type="ARBA" id="ARBA00023254"/>
    </source>
</evidence>
<organism evidence="15 16">
    <name type="scientific">Gryllus longicercus</name>
    <dbReference type="NCBI Taxonomy" id="2509291"/>
    <lineage>
        <taxon>Eukaryota</taxon>
        <taxon>Metazoa</taxon>
        <taxon>Ecdysozoa</taxon>
        <taxon>Arthropoda</taxon>
        <taxon>Hexapoda</taxon>
        <taxon>Insecta</taxon>
        <taxon>Pterygota</taxon>
        <taxon>Neoptera</taxon>
        <taxon>Polyneoptera</taxon>
        <taxon>Orthoptera</taxon>
        <taxon>Ensifera</taxon>
        <taxon>Gryllidea</taxon>
        <taxon>Grylloidea</taxon>
        <taxon>Gryllidae</taxon>
        <taxon>Gryllinae</taxon>
        <taxon>Gryllus</taxon>
    </lineage>
</organism>
<keyword evidence="9" id="KW-0460">Magnesium</keyword>
<keyword evidence="4" id="KW-0540">Nuclease</keyword>
<dbReference type="InterPro" id="IPR042530">
    <property type="entry name" value="EME1/EME2_C"/>
</dbReference>
<keyword evidence="8" id="KW-0378">Hydrolase</keyword>
<dbReference type="AlphaFoldDB" id="A0AAN9VAU0"/>
<dbReference type="PANTHER" id="PTHR21077">
    <property type="entry name" value="EME1 PROTEIN"/>
    <property type="match status" value="1"/>
</dbReference>
<dbReference type="EMBL" id="JAZDUA010000528">
    <property type="protein sequence ID" value="KAK7791516.1"/>
    <property type="molecule type" value="Genomic_DNA"/>
</dbReference>
<evidence type="ECO:0000256" key="11">
    <source>
        <dbReference type="ARBA" id="ARBA00023204"/>
    </source>
</evidence>
<evidence type="ECO:0000256" key="8">
    <source>
        <dbReference type="ARBA" id="ARBA00022801"/>
    </source>
</evidence>
<evidence type="ECO:0000256" key="7">
    <source>
        <dbReference type="ARBA" id="ARBA00022763"/>
    </source>
</evidence>
<keyword evidence="13" id="KW-0469">Meiosis</keyword>
<dbReference type="InterPro" id="IPR047524">
    <property type="entry name" value="XPF_nuclease_EME1_plant/arthr"/>
</dbReference>
<comment type="similarity">
    <text evidence="3">Belongs to the EME1/MMS4 family.</text>
</comment>
<evidence type="ECO:0008006" key="17">
    <source>
        <dbReference type="Google" id="ProtNLM"/>
    </source>
</evidence>
<dbReference type="PANTHER" id="PTHR21077:SF5">
    <property type="entry name" value="CROSSOVER JUNCTION ENDONUCLEASE MMS4"/>
    <property type="match status" value="1"/>
</dbReference>
<keyword evidence="6" id="KW-0255">Endonuclease</keyword>
<evidence type="ECO:0000256" key="5">
    <source>
        <dbReference type="ARBA" id="ARBA00022723"/>
    </source>
</evidence>
<feature type="region of interest" description="Disordered" evidence="14">
    <location>
        <begin position="1"/>
        <end position="34"/>
    </location>
</feature>
<dbReference type="GO" id="GO:0031573">
    <property type="term" value="P:mitotic intra-S DNA damage checkpoint signaling"/>
    <property type="evidence" value="ECO:0007669"/>
    <property type="project" value="TreeGrafter"/>
</dbReference>
<evidence type="ECO:0000313" key="15">
    <source>
        <dbReference type="EMBL" id="KAK7791516.1"/>
    </source>
</evidence>
<dbReference type="GO" id="GO:0000712">
    <property type="term" value="P:resolution of meiotic recombination intermediates"/>
    <property type="evidence" value="ECO:0007669"/>
    <property type="project" value="TreeGrafter"/>
</dbReference>
<evidence type="ECO:0000256" key="2">
    <source>
        <dbReference type="ARBA" id="ARBA00004123"/>
    </source>
</evidence>
<dbReference type="GO" id="GO:0046872">
    <property type="term" value="F:metal ion binding"/>
    <property type="evidence" value="ECO:0007669"/>
    <property type="project" value="UniProtKB-KW"/>
</dbReference>
<comment type="caution">
    <text evidence="15">The sequence shown here is derived from an EMBL/GenBank/DDBJ whole genome shotgun (WGS) entry which is preliminary data.</text>
</comment>
<dbReference type="Pfam" id="PF21292">
    <property type="entry name" value="EME1-MUS81_C"/>
    <property type="match status" value="1"/>
</dbReference>
<comment type="cofactor">
    <cofactor evidence="1">
        <name>Mg(2+)</name>
        <dbReference type="ChEBI" id="CHEBI:18420"/>
    </cofactor>
</comment>
<protein>
    <recommendedName>
        <fullName evidence="17">Crossover junction endonuclease EME1</fullName>
    </recommendedName>
</protein>
<dbReference type="GO" id="GO:0008821">
    <property type="term" value="F:crossover junction DNA endonuclease activity"/>
    <property type="evidence" value="ECO:0007669"/>
    <property type="project" value="TreeGrafter"/>
</dbReference>
<dbReference type="GO" id="GO:0006302">
    <property type="term" value="P:double-strand break repair"/>
    <property type="evidence" value="ECO:0007669"/>
    <property type="project" value="TreeGrafter"/>
</dbReference>
<evidence type="ECO:0000256" key="14">
    <source>
        <dbReference type="SAM" id="MobiDB-lite"/>
    </source>
</evidence>
<evidence type="ECO:0000256" key="4">
    <source>
        <dbReference type="ARBA" id="ARBA00022722"/>
    </source>
</evidence>
<name>A0AAN9VAU0_9ORTH</name>
<gene>
    <name evidence="15" type="ORF">R5R35_010895</name>
</gene>
<feature type="region of interest" description="Disordered" evidence="14">
    <location>
        <begin position="52"/>
        <end position="71"/>
    </location>
</feature>
<dbReference type="Proteomes" id="UP001378592">
    <property type="component" value="Unassembled WGS sequence"/>
</dbReference>
<dbReference type="GO" id="GO:0005634">
    <property type="term" value="C:nucleus"/>
    <property type="evidence" value="ECO:0007669"/>
    <property type="project" value="UniProtKB-SubCell"/>
</dbReference>
<keyword evidence="5" id="KW-0479">Metal-binding</keyword>
<evidence type="ECO:0000256" key="9">
    <source>
        <dbReference type="ARBA" id="ARBA00022842"/>
    </source>
</evidence>
<evidence type="ECO:0000256" key="10">
    <source>
        <dbReference type="ARBA" id="ARBA00023172"/>
    </source>
</evidence>
<evidence type="ECO:0000256" key="3">
    <source>
        <dbReference type="ARBA" id="ARBA00005313"/>
    </source>
</evidence>
<reference evidence="15 16" key="1">
    <citation type="submission" date="2024-03" db="EMBL/GenBank/DDBJ databases">
        <title>The genome assembly and annotation of the cricket Gryllus longicercus Weissman &amp; Gray.</title>
        <authorList>
            <person name="Szrajer S."/>
            <person name="Gray D."/>
            <person name="Ylla G."/>
        </authorList>
    </citation>
    <scope>NUCLEOTIDE SEQUENCE [LARGE SCALE GENOMIC DNA]</scope>
    <source>
        <strain evidence="15">DAG 2021-001</strain>
        <tissue evidence="15">Whole body minus gut</tissue>
    </source>
</reference>
<accession>A0AAN9VAU0</accession>
<evidence type="ECO:0000256" key="1">
    <source>
        <dbReference type="ARBA" id="ARBA00001946"/>
    </source>
</evidence>
<keyword evidence="12" id="KW-0539">Nucleus</keyword>
<keyword evidence="10" id="KW-0233">DNA recombination</keyword>
<comment type="subcellular location">
    <subcellularLocation>
        <location evidence="2">Nucleus</location>
    </subcellularLocation>
</comment>
<proteinExistence type="inferred from homology"/>
<dbReference type="FunFam" id="1.10.150.670:FF:000002">
    <property type="entry name" value="Crossover junction endonuclease EME1"/>
    <property type="match status" value="1"/>
</dbReference>
<dbReference type="GO" id="GO:0048476">
    <property type="term" value="C:Holliday junction resolvase complex"/>
    <property type="evidence" value="ECO:0007669"/>
    <property type="project" value="InterPro"/>
</dbReference>
<feature type="region of interest" description="Disordered" evidence="14">
    <location>
        <begin position="120"/>
        <end position="149"/>
    </location>
</feature>
<keyword evidence="7" id="KW-0227">DNA damage</keyword>
<feature type="compositionally biased region" description="Low complexity" evidence="14">
    <location>
        <begin position="7"/>
        <end position="23"/>
    </location>
</feature>
<keyword evidence="16" id="KW-1185">Reference proteome</keyword>
<dbReference type="InterPro" id="IPR033310">
    <property type="entry name" value="Mms4/EME1/EME2"/>
</dbReference>
<dbReference type="CDD" id="cd20083">
    <property type="entry name" value="XPF_nuclease_EME"/>
    <property type="match status" value="1"/>
</dbReference>
<feature type="compositionally biased region" description="Basic and acidic residues" evidence="14">
    <location>
        <begin position="133"/>
        <end position="149"/>
    </location>
</feature>
<evidence type="ECO:0000256" key="6">
    <source>
        <dbReference type="ARBA" id="ARBA00022759"/>
    </source>
</evidence>
<dbReference type="GO" id="GO:0031297">
    <property type="term" value="P:replication fork processing"/>
    <property type="evidence" value="ECO:0007669"/>
    <property type="project" value="TreeGrafter"/>
</dbReference>
<dbReference type="Gene3D" id="1.10.150.670">
    <property type="entry name" value="Crossover junction endonuclease EME1, DNA-binding domain"/>
    <property type="match status" value="1"/>
</dbReference>